<dbReference type="Gene3D" id="1.10.555.10">
    <property type="entry name" value="Rho GTPase activation protein"/>
    <property type="match status" value="1"/>
</dbReference>
<dbReference type="InterPro" id="IPR000591">
    <property type="entry name" value="DEP_dom"/>
</dbReference>
<dbReference type="PROSITE" id="PS50186">
    <property type="entry name" value="DEP"/>
    <property type="match status" value="1"/>
</dbReference>
<dbReference type="Proteomes" id="UP000515154">
    <property type="component" value="Linkage group LG8"/>
</dbReference>
<dbReference type="Gene3D" id="1.10.10.10">
    <property type="entry name" value="Winged helix-like DNA-binding domain superfamily/Winged helix DNA-binding domain"/>
    <property type="match status" value="1"/>
</dbReference>
<keyword evidence="3" id="KW-1185">Reference proteome</keyword>
<dbReference type="InterPro" id="IPR008936">
    <property type="entry name" value="Rho_GTPase_activation_prot"/>
</dbReference>
<dbReference type="Pfam" id="PF00610">
    <property type="entry name" value="DEP"/>
    <property type="match status" value="1"/>
</dbReference>
<dbReference type="PANTHER" id="PTHR16206:SF4">
    <property type="entry name" value="PROTEIN LET-99"/>
    <property type="match status" value="1"/>
</dbReference>
<dbReference type="InterPro" id="IPR036390">
    <property type="entry name" value="WH_DNA-bd_sf"/>
</dbReference>
<accession>A0A6P7SNM2</accession>
<protein>
    <submittedName>
        <fullName evidence="4">DEP domain-containing protein 1B isoform X1</fullName>
    </submittedName>
</protein>
<gene>
    <name evidence="4" type="primary">LOC115214929</name>
</gene>
<feature type="region of interest" description="Disordered" evidence="1">
    <location>
        <begin position="469"/>
        <end position="506"/>
    </location>
</feature>
<reference evidence="4" key="1">
    <citation type="submission" date="2025-08" db="UniProtKB">
        <authorList>
            <consortium name="RefSeq"/>
        </authorList>
    </citation>
    <scope>IDENTIFICATION</scope>
</reference>
<feature type="domain" description="DEP" evidence="2">
    <location>
        <begin position="30"/>
        <end position="114"/>
    </location>
</feature>
<organism evidence="3 4">
    <name type="scientific">Octopus sinensis</name>
    <name type="common">East Asian common octopus</name>
    <dbReference type="NCBI Taxonomy" id="2607531"/>
    <lineage>
        <taxon>Eukaryota</taxon>
        <taxon>Metazoa</taxon>
        <taxon>Spiralia</taxon>
        <taxon>Lophotrochozoa</taxon>
        <taxon>Mollusca</taxon>
        <taxon>Cephalopoda</taxon>
        <taxon>Coleoidea</taxon>
        <taxon>Octopodiformes</taxon>
        <taxon>Octopoda</taxon>
        <taxon>Incirrata</taxon>
        <taxon>Octopodidae</taxon>
        <taxon>Octopus</taxon>
    </lineage>
</organism>
<name>A0A6P7SNM2_9MOLL</name>
<dbReference type="RefSeq" id="XP_029639865.1">
    <property type="nucleotide sequence ID" value="XM_029784005.2"/>
</dbReference>
<dbReference type="SUPFAM" id="SSF46785">
    <property type="entry name" value="Winged helix' DNA-binding domain"/>
    <property type="match status" value="1"/>
</dbReference>
<dbReference type="InterPro" id="IPR036388">
    <property type="entry name" value="WH-like_DNA-bd_sf"/>
</dbReference>
<dbReference type="AlphaFoldDB" id="A0A6P7SNM2"/>
<dbReference type="KEGG" id="osn:115214929"/>
<evidence type="ECO:0000313" key="4">
    <source>
        <dbReference type="RefSeq" id="XP_029639865.1"/>
    </source>
</evidence>
<dbReference type="GO" id="GO:0035556">
    <property type="term" value="P:intracellular signal transduction"/>
    <property type="evidence" value="ECO:0007669"/>
    <property type="project" value="InterPro"/>
</dbReference>
<evidence type="ECO:0000313" key="3">
    <source>
        <dbReference type="Proteomes" id="UP000515154"/>
    </source>
</evidence>
<dbReference type="PANTHER" id="PTHR16206">
    <property type="entry name" value="DEP DOMAIN-CONTAINING"/>
    <property type="match status" value="1"/>
</dbReference>
<evidence type="ECO:0000256" key="1">
    <source>
        <dbReference type="SAM" id="MobiDB-lite"/>
    </source>
</evidence>
<evidence type="ECO:0000259" key="2">
    <source>
        <dbReference type="PROSITE" id="PS50186"/>
    </source>
</evidence>
<dbReference type="SMART" id="SM00049">
    <property type="entry name" value="DEP"/>
    <property type="match status" value="1"/>
</dbReference>
<dbReference type="SUPFAM" id="SSF48350">
    <property type="entry name" value="GTPase activation domain, GAP"/>
    <property type="match status" value="1"/>
</dbReference>
<sequence>MNSNIVANEDDDFSGPYRATKIWNTIIRAFKHGMPIGRRRRYMKVYDKAFTATEALEWMHKYLKSNPNFGSDITKQQTVQLMGKLLKARIFEDVQGSKKKREFAEGGRVYRFNQSSPAKDSRVPLSARMDLMNAAPGQKTVISKSEKSKTTSKFKSLAIPKCHLVAKPLSLESMEAVWRMVTLHRLQKTIGYNTLEEFLDASLVNGRHIMHNCLYVNKSGVVGNVNTKDQLPHWILSAMKCLVHWPNKVDDNFAIYPGFEKDVFRAVSEYFQGLTEPLLTHSLYETITNVFVMADSRYARHSSPLSAKHNAHSMTSFDSIDNLLLNMTNAADNSQKSHHSNKLDCQCTLFSTWSSSSFPHLRGHSLGGGNLSENKIKSESTGSIPLLRYETAFGPENKTITNVYYYPNQTSATFSGSMFSRLPSVSNLEYQDGFKTTSGSPSRWQSEQHLKCVDNQTLNILDTYKNKDILSNKPQNKSSLSRKSKSQNITSQNSKDGENQEKSNSLSEIRYQTRRAFRAFSLTQSAAYHGEEFQDCLHSTRPCSTSNIPNLSPVEGLDKFGRKINHAFSSAVWSMTDEERVKQAVQLALLLIPPSNRRKLHLLLRFLSKIHNNNELQLAQNSEDLRNLTVDTFYQSVLCSPDASDMDTNLAKHFLWYLVENHDFVMQVPCDLRKQVEERLSEIQRVQVVYSSDDKGSTTYCRQIPLSAYEKESLQHSTEALRDLLKKIVADEKMNFKEKRKRLSEFQKLYPKIYENELGFRNPIPAAPPLKIQRNIHLPRPLRRLRTLRS</sequence>
<proteinExistence type="predicted"/>